<gene>
    <name evidence="3" type="ORF">I206_03057</name>
    <name evidence="4" type="ORF">I206_102704</name>
</gene>
<feature type="compositionally biased region" description="Basic and acidic residues" evidence="2">
    <location>
        <begin position="161"/>
        <end position="175"/>
    </location>
</feature>
<feature type="coiled-coil region" evidence="1">
    <location>
        <begin position="66"/>
        <end position="113"/>
    </location>
</feature>
<dbReference type="GeneID" id="30171426"/>
<feature type="region of interest" description="Disordered" evidence="2">
    <location>
        <begin position="114"/>
        <end position="175"/>
    </location>
</feature>
<keyword evidence="1" id="KW-0175">Coiled coil</keyword>
<proteinExistence type="predicted"/>
<reference evidence="3" key="1">
    <citation type="submission" date="2013-07" db="EMBL/GenBank/DDBJ databases">
        <title>The Genome Sequence of Cryptococcus pinus CBS10737.</title>
        <authorList>
            <consortium name="The Broad Institute Genome Sequencing Platform"/>
            <person name="Cuomo C."/>
            <person name="Litvintseva A."/>
            <person name="Chen Y."/>
            <person name="Heitman J."/>
            <person name="Sun S."/>
            <person name="Springer D."/>
            <person name="Dromer F."/>
            <person name="Young S.K."/>
            <person name="Zeng Q."/>
            <person name="Gargeya S."/>
            <person name="Fitzgerald M."/>
            <person name="Abouelleil A."/>
            <person name="Alvarado L."/>
            <person name="Berlin A.M."/>
            <person name="Chapman S.B."/>
            <person name="Dewar J."/>
            <person name="Goldberg J."/>
            <person name="Griggs A."/>
            <person name="Gujja S."/>
            <person name="Hansen M."/>
            <person name="Howarth C."/>
            <person name="Imamovic A."/>
            <person name="Larimer J."/>
            <person name="McCowan C."/>
            <person name="Murphy C."/>
            <person name="Pearson M."/>
            <person name="Priest M."/>
            <person name="Roberts A."/>
            <person name="Saif S."/>
            <person name="Shea T."/>
            <person name="Sykes S."/>
            <person name="Wortman J."/>
            <person name="Nusbaum C."/>
            <person name="Birren B."/>
        </authorList>
    </citation>
    <scope>NUCLEOTIDE SEQUENCE [LARGE SCALE GENOMIC DNA]</scope>
    <source>
        <strain evidence="3">CBS 10737</strain>
    </source>
</reference>
<protein>
    <submittedName>
        <fullName evidence="3">Uncharacterized protein</fullName>
    </submittedName>
</protein>
<reference evidence="4" key="2">
    <citation type="submission" date="2013-07" db="EMBL/GenBank/DDBJ databases">
        <authorList>
            <consortium name="The Broad Institute Genome Sequencing Platform"/>
            <person name="Cuomo C."/>
            <person name="Litvintseva A."/>
            <person name="Chen Y."/>
            <person name="Heitman J."/>
            <person name="Sun S."/>
            <person name="Springer D."/>
            <person name="Dromer F."/>
            <person name="Young S.K."/>
            <person name="Zeng Q."/>
            <person name="Gargeya S."/>
            <person name="Fitzgerald M."/>
            <person name="Abouelleil A."/>
            <person name="Alvarado L."/>
            <person name="Berlin A.M."/>
            <person name="Chapman S.B."/>
            <person name="Dewar J."/>
            <person name="Goldberg J."/>
            <person name="Griggs A."/>
            <person name="Gujja S."/>
            <person name="Hansen M."/>
            <person name="Howarth C."/>
            <person name="Imamovic A."/>
            <person name="Larimer J."/>
            <person name="McCowan C."/>
            <person name="Murphy C."/>
            <person name="Pearson M."/>
            <person name="Priest M."/>
            <person name="Roberts A."/>
            <person name="Saif S."/>
            <person name="Shea T."/>
            <person name="Sykes S."/>
            <person name="Wortman J."/>
            <person name="Nusbaum C."/>
            <person name="Birren B."/>
        </authorList>
    </citation>
    <scope>NUCLEOTIDE SEQUENCE</scope>
    <source>
        <strain evidence="4">CBS 10737</strain>
    </source>
</reference>
<dbReference type="Proteomes" id="UP000094020">
    <property type="component" value="Chromosome 3"/>
</dbReference>
<evidence type="ECO:0000313" key="3">
    <source>
        <dbReference type="EMBL" id="OCF50994.1"/>
    </source>
</evidence>
<feature type="compositionally biased region" description="Acidic residues" evidence="2">
    <location>
        <begin position="145"/>
        <end position="160"/>
    </location>
</feature>
<feature type="compositionally biased region" description="Acidic residues" evidence="2">
    <location>
        <begin position="114"/>
        <end position="126"/>
    </location>
</feature>
<dbReference type="AlphaFoldDB" id="A0A1B9I643"/>
<feature type="compositionally biased region" description="Basic and acidic residues" evidence="2">
    <location>
        <begin position="132"/>
        <end position="144"/>
    </location>
</feature>
<name>A0A1B9I643_9TREE</name>
<evidence type="ECO:0000313" key="4">
    <source>
        <dbReference type="EMBL" id="WWC68769.1"/>
    </source>
</evidence>
<dbReference type="KEGG" id="kpin:30171426"/>
<accession>A0A1B9I643</accession>
<reference evidence="4" key="4">
    <citation type="submission" date="2024-02" db="EMBL/GenBank/DDBJ databases">
        <title>Comparative genomics of Cryptococcus and Kwoniella reveals pathogenesis evolution and contrasting modes of karyotype evolution via chromosome fusion or intercentromeric recombination.</title>
        <authorList>
            <person name="Coelho M.A."/>
            <person name="David-Palma M."/>
            <person name="Shea T."/>
            <person name="Bowers K."/>
            <person name="McGinley-Smith S."/>
            <person name="Mohammad A.W."/>
            <person name="Gnirke A."/>
            <person name="Yurkov A.M."/>
            <person name="Nowrousian M."/>
            <person name="Sun S."/>
            <person name="Cuomo C.A."/>
            <person name="Heitman J."/>
        </authorList>
    </citation>
    <scope>NUCLEOTIDE SEQUENCE</scope>
    <source>
        <strain evidence="4">CBS 10737</strain>
    </source>
</reference>
<dbReference type="EMBL" id="KI894009">
    <property type="protein sequence ID" value="OCF50994.1"/>
    <property type="molecule type" value="Genomic_DNA"/>
</dbReference>
<evidence type="ECO:0000256" key="2">
    <source>
        <dbReference type="SAM" id="MobiDB-lite"/>
    </source>
</evidence>
<organism evidence="3">
    <name type="scientific">Kwoniella pini CBS 10737</name>
    <dbReference type="NCBI Taxonomy" id="1296096"/>
    <lineage>
        <taxon>Eukaryota</taxon>
        <taxon>Fungi</taxon>
        <taxon>Dikarya</taxon>
        <taxon>Basidiomycota</taxon>
        <taxon>Agaricomycotina</taxon>
        <taxon>Tremellomycetes</taxon>
        <taxon>Tremellales</taxon>
        <taxon>Cryptococcaceae</taxon>
        <taxon>Kwoniella</taxon>
    </lineage>
</organism>
<evidence type="ECO:0000313" key="5">
    <source>
        <dbReference type="Proteomes" id="UP000094020"/>
    </source>
</evidence>
<keyword evidence="5" id="KW-1185">Reference proteome</keyword>
<sequence>MDRQLKSPILIEQIGSSTKLSNEITYQHLFNFLNNSNFNSSTSTSVSKIQLERLNDALGVSIGKINMEEEERRENERKELRLIKKLERRKLRLEKEEALKIKEQEKLNNLIENLEEPQQEENDELESGAVKFENELQMDDKGDVEYGDNLEEDEDEPDNEHEDKDQDGDAKMESD</sequence>
<evidence type="ECO:0000256" key="1">
    <source>
        <dbReference type="SAM" id="Coils"/>
    </source>
</evidence>
<dbReference type="EMBL" id="CP144521">
    <property type="protein sequence ID" value="WWC68769.1"/>
    <property type="molecule type" value="Genomic_DNA"/>
</dbReference>
<reference evidence="3" key="3">
    <citation type="submission" date="2016-07" db="EMBL/GenBank/DDBJ databases">
        <title>Evolution of pathogenesis and genome organization in the Tremellales.</title>
        <authorList>
            <person name="Cuomo C."/>
            <person name="Litvintseva A."/>
            <person name="Heitman J."/>
            <person name="Chen Y."/>
            <person name="Sun S."/>
            <person name="Springer D."/>
            <person name="Dromer F."/>
            <person name="Young S."/>
            <person name="Zeng Q."/>
            <person name="Chapman S."/>
            <person name="Gujja S."/>
            <person name="Saif S."/>
            <person name="Birren B."/>
        </authorList>
    </citation>
    <scope>NUCLEOTIDE SEQUENCE</scope>
    <source>
        <strain evidence="3">CBS 10737</strain>
    </source>
</reference>
<dbReference type="RefSeq" id="XP_019012213.1">
    <property type="nucleotide sequence ID" value="XM_019154810.1"/>
</dbReference>